<feature type="region of interest" description="Disordered" evidence="1">
    <location>
        <begin position="90"/>
        <end position="109"/>
    </location>
</feature>
<accession>A0A2T4H892</accession>
<feature type="compositionally biased region" description="Basic and acidic residues" evidence="1">
    <location>
        <begin position="164"/>
        <end position="174"/>
    </location>
</feature>
<feature type="region of interest" description="Disordered" evidence="1">
    <location>
        <begin position="126"/>
        <end position="180"/>
    </location>
</feature>
<keyword evidence="3" id="KW-1185">Reference proteome</keyword>
<dbReference type="OrthoDB" id="9998363at2759"/>
<comment type="caution">
    <text evidence="2">The sequence shown here is derived from an EMBL/GenBank/DDBJ whole genome shotgun (WGS) entry which is preliminary data.</text>
</comment>
<dbReference type="AlphaFoldDB" id="A0A2T4H892"/>
<sequence>MERGDNFFLSDVMLDPDIDTSSVPWSDLSLSPTEDALFADVYLGMDEDALNVCTFSTDPNTFNLDSTFVHENSFIDTSFTSWDFLTMQPPPTTNPSTATFASPDNGESSECIETQASLPRLQTHVSSDMLSPQTHEVPPTQSAPERPANVGNTPKRTKMKHGTRPCDLKSEKWTSQRNVTSAKRGISGGVIWKDTTALTIRMRLLTWDFPCPGQYADTAAKILRGVII</sequence>
<feature type="compositionally biased region" description="Polar residues" evidence="1">
    <location>
        <begin position="94"/>
        <end position="109"/>
    </location>
</feature>
<feature type="compositionally biased region" description="Polar residues" evidence="1">
    <location>
        <begin position="126"/>
        <end position="143"/>
    </location>
</feature>
<proteinExistence type="predicted"/>
<dbReference type="Proteomes" id="UP000241587">
    <property type="component" value="Unassembled WGS sequence"/>
</dbReference>
<dbReference type="OMA" id="ADVYLGM"/>
<protein>
    <submittedName>
        <fullName evidence="2">Uncharacterized protein</fullName>
    </submittedName>
</protein>
<dbReference type="EMBL" id="PVEM01000001">
    <property type="protein sequence ID" value="PTD11987.1"/>
    <property type="molecule type" value="Genomic_DNA"/>
</dbReference>
<evidence type="ECO:0000313" key="3">
    <source>
        <dbReference type="Proteomes" id="UP000241587"/>
    </source>
</evidence>
<reference evidence="2 3" key="1">
    <citation type="submission" date="2018-02" db="EMBL/GenBank/DDBJ databases">
        <title>Fusarium culmorum secondary metabolites in fungal-bacterial-plant interactions.</title>
        <authorList>
            <person name="Schmidt R."/>
        </authorList>
    </citation>
    <scope>NUCLEOTIDE SEQUENCE [LARGE SCALE GENOMIC DNA]</scope>
    <source>
        <strain evidence="2 3">PV</strain>
    </source>
</reference>
<gene>
    <name evidence="2" type="ORF">FCULG_00004780</name>
</gene>
<organism evidence="2 3">
    <name type="scientific">Fusarium culmorum</name>
    <dbReference type="NCBI Taxonomy" id="5516"/>
    <lineage>
        <taxon>Eukaryota</taxon>
        <taxon>Fungi</taxon>
        <taxon>Dikarya</taxon>
        <taxon>Ascomycota</taxon>
        <taxon>Pezizomycotina</taxon>
        <taxon>Sordariomycetes</taxon>
        <taxon>Hypocreomycetidae</taxon>
        <taxon>Hypocreales</taxon>
        <taxon>Nectriaceae</taxon>
        <taxon>Fusarium</taxon>
    </lineage>
</organism>
<evidence type="ECO:0000313" key="2">
    <source>
        <dbReference type="EMBL" id="PTD11987.1"/>
    </source>
</evidence>
<name>A0A2T4H892_FUSCU</name>
<evidence type="ECO:0000256" key="1">
    <source>
        <dbReference type="SAM" id="MobiDB-lite"/>
    </source>
</evidence>